<gene>
    <name evidence="2" type="ORF">BIW11_03828</name>
</gene>
<dbReference type="AlphaFoldDB" id="A0A1V9XF23"/>
<keyword evidence="3" id="KW-1185">Reference proteome</keyword>
<evidence type="ECO:0000313" key="3">
    <source>
        <dbReference type="Proteomes" id="UP000192247"/>
    </source>
</evidence>
<dbReference type="InParanoid" id="A0A1V9XF23"/>
<dbReference type="Proteomes" id="UP000192247">
    <property type="component" value="Unassembled WGS sequence"/>
</dbReference>
<sequence length="130" mass="14103">MEAWLPVVNANVDPSSKPASSHRQPRSTKQSPQRSFTVNAGRCTGELLPASRSLRAGSSGEGEPAWRCRVLFAFLAVRHGRIEGKGDIGRAHLELGVGSRIKAARAVCPVTSRCTQQQQRSVDDKRDIAL</sequence>
<protein>
    <submittedName>
        <fullName evidence="2">Uncharacterized protein</fullName>
    </submittedName>
</protein>
<evidence type="ECO:0000256" key="1">
    <source>
        <dbReference type="SAM" id="MobiDB-lite"/>
    </source>
</evidence>
<reference evidence="2 3" key="1">
    <citation type="journal article" date="2017" name="Gigascience">
        <title>Draft genome of the honey bee ectoparasitic mite, Tropilaelaps mercedesae, is shaped by the parasitic life history.</title>
        <authorList>
            <person name="Dong X."/>
            <person name="Armstrong S.D."/>
            <person name="Xia D."/>
            <person name="Makepeace B.L."/>
            <person name="Darby A.C."/>
            <person name="Kadowaki T."/>
        </authorList>
    </citation>
    <scope>NUCLEOTIDE SEQUENCE [LARGE SCALE GENOMIC DNA]</scope>
    <source>
        <strain evidence="2">Wuxi-XJTLU</strain>
    </source>
</reference>
<comment type="caution">
    <text evidence="2">The sequence shown here is derived from an EMBL/GenBank/DDBJ whole genome shotgun (WGS) entry which is preliminary data.</text>
</comment>
<organism evidence="2 3">
    <name type="scientific">Tropilaelaps mercedesae</name>
    <dbReference type="NCBI Taxonomy" id="418985"/>
    <lineage>
        <taxon>Eukaryota</taxon>
        <taxon>Metazoa</taxon>
        <taxon>Ecdysozoa</taxon>
        <taxon>Arthropoda</taxon>
        <taxon>Chelicerata</taxon>
        <taxon>Arachnida</taxon>
        <taxon>Acari</taxon>
        <taxon>Parasitiformes</taxon>
        <taxon>Mesostigmata</taxon>
        <taxon>Gamasina</taxon>
        <taxon>Dermanyssoidea</taxon>
        <taxon>Laelapidae</taxon>
        <taxon>Tropilaelaps</taxon>
    </lineage>
</organism>
<feature type="compositionally biased region" description="Polar residues" evidence="1">
    <location>
        <begin position="12"/>
        <end position="38"/>
    </location>
</feature>
<dbReference type="EMBL" id="MNPL01012405">
    <property type="protein sequence ID" value="OQR72155.1"/>
    <property type="molecule type" value="Genomic_DNA"/>
</dbReference>
<feature type="region of interest" description="Disordered" evidence="1">
    <location>
        <begin position="1"/>
        <end position="41"/>
    </location>
</feature>
<name>A0A1V9XF23_9ACAR</name>
<evidence type="ECO:0000313" key="2">
    <source>
        <dbReference type="EMBL" id="OQR72155.1"/>
    </source>
</evidence>
<accession>A0A1V9XF23</accession>
<proteinExistence type="predicted"/>